<proteinExistence type="predicted"/>
<dbReference type="PANTHER" id="PTHR47977">
    <property type="entry name" value="RAS-RELATED PROTEIN RAB"/>
    <property type="match status" value="1"/>
</dbReference>
<evidence type="ECO:0000256" key="2">
    <source>
        <dbReference type="ARBA" id="ARBA00022741"/>
    </source>
</evidence>
<dbReference type="PROSITE" id="PS51424">
    <property type="entry name" value="ROC"/>
    <property type="match status" value="1"/>
</dbReference>
<organism evidence="5 6">
    <name type="scientific">Candidatus Lokiarchaeum ossiferum</name>
    <dbReference type="NCBI Taxonomy" id="2951803"/>
    <lineage>
        <taxon>Archaea</taxon>
        <taxon>Promethearchaeati</taxon>
        <taxon>Promethearchaeota</taxon>
        <taxon>Promethearchaeia</taxon>
        <taxon>Promethearchaeales</taxon>
        <taxon>Promethearchaeaceae</taxon>
        <taxon>Candidatus Lokiarchaeum</taxon>
    </lineage>
</organism>
<dbReference type="CDD" id="cd00154">
    <property type="entry name" value="Rab"/>
    <property type="match status" value="1"/>
</dbReference>
<evidence type="ECO:0000256" key="1">
    <source>
        <dbReference type="ARBA" id="ARBA00022737"/>
    </source>
</evidence>
<evidence type="ECO:0000313" key="5">
    <source>
        <dbReference type="EMBL" id="UYP43755.1"/>
    </source>
</evidence>
<dbReference type="PROSITE" id="PS51419">
    <property type="entry name" value="RAB"/>
    <property type="match status" value="1"/>
</dbReference>
<dbReference type="SMART" id="SM00174">
    <property type="entry name" value="RHO"/>
    <property type="match status" value="1"/>
</dbReference>
<dbReference type="NCBIfam" id="TIGR00231">
    <property type="entry name" value="small_GTP"/>
    <property type="match status" value="1"/>
</dbReference>
<dbReference type="SUPFAM" id="SSF52540">
    <property type="entry name" value="P-loop containing nucleoside triphosphate hydrolases"/>
    <property type="match status" value="1"/>
</dbReference>
<dbReference type="Gene3D" id="3.30.450.30">
    <property type="entry name" value="Dynein light chain 2a, cytoplasmic"/>
    <property type="match status" value="1"/>
</dbReference>
<dbReference type="PROSITE" id="PS51420">
    <property type="entry name" value="RHO"/>
    <property type="match status" value="1"/>
</dbReference>
<dbReference type="InterPro" id="IPR020859">
    <property type="entry name" value="ROC"/>
</dbReference>
<dbReference type="EMBL" id="CP104013">
    <property type="protein sequence ID" value="UYP43755.1"/>
    <property type="molecule type" value="Genomic_DNA"/>
</dbReference>
<dbReference type="InterPro" id="IPR027417">
    <property type="entry name" value="P-loop_NTPase"/>
</dbReference>
<dbReference type="SUPFAM" id="SSF103196">
    <property type="entry name" value="Roadblock/LC7 domain"/>
    <property type="match status" value="1"/>
</dbReference>
<dbReference type="SMART" id="SM00173">
    <property type="entry name" value="RAS"/>
    <property type="match status" value="1"/>
</dbReference>
<evidence type="ECO:0000256" key="3">
    <source>
        <dbReference type="ARBA" id="ARBA00023134"/>
    </source>
</evidence>
<keyword evidence="3" id="KW-0342">GTP-binding</keyword>
<dbReference type="PROSITE" id="PS51421">
    <property type="entry name" value="RAS"/>
    <property type="match status" value="1"/>
</dbReference>
<name>A0ABY6HJQ5_9ARCH</name>
<keyword evidence="1" id="KW-0677">Repeat</keyword>
<protein>
    <recommendedName>
        <fullName evidence="4">Roc domain-containing protein</fullName>
    </recommendedName>
</protein>
<dbReference type="InterPro" id="IPR005225">
    <property type="entry name" value="Small_GTP-bd"/>
</dbReference>
<feature type="domain" description="Roc" evidence="4">
    <location>
        <begin position="166"/>
        <end position="345"/>
    </location>
</feature>
<gene>
    <name evidence="5" type="ORF">NEF87_000040</name>
</gene>
<dbReference type="SMART" id="SM00175">
    <property type="entry name" value="RAB"/>
    <property type="match status" value="1"/>
</dbReference>
<dbReference type="SMART" id="SM00176">
    <property type="entry name" value="RAN"/>
    <property type="match status" value="1"/>
</dbReference>
<accession>A0ABY6HJQ5</accession>
<sequence>MLPIHEKLTCLLSNFFQVSKQALIAAYIFDRDGLLIANQSRFERNSREDSEIYGAIASVVDPTLKRITAEYPGSFGTGGFETEDHHLIFTEAGPKAILLCVYEYRVIINYEMPYVFLIAEKIAKILEDPKEDVALSVPNLHVGESLPQITLPQLNTPNKGGAAAFADEQKLVFKLCVLGDPAVGKTSLIHQFVTKRFETDYKPTLGISITNRRYNLQGFENKVLDFMIWDLAGQKFFQRVRQYYYTGANAAFIMYDISRRESFEGRIKYWYDDIRRAIPDIPIVIVGNKRDLLEKRQVKEEEGVNLAKELKCSFLETSAKSGENVKDAFSLMGIGLFFNFRSMET</sequence>
<dbReference type="InterPro" id="IPR050227">
    <property type="entry name" value="Rab"/>
</dbReference>
<evidence type="ECO:0000259" key="4">
    <source>
        <dbReference type="PROSITE" id="PS51424"/>
    </source>
</evidence>
<dbReference type="Gene3D" id="3.40.50.300">
    <property type="entry name" value="P-loop containing nucleotide triphosphate hydrolases"/>
    <property type="match status" value="1"/>
</dbReference>
<dbReference type="InterPro" id="IPR001806">
    <property type="entry name" value="Small_GTPase"/>
</dbReference>
<keyword evidence="2" id="KW-0547">Nucleotide-binding</keyword>
<evidence type="ECO:0000313" key="6">
    <source>
        <dbReference type="Proteomes" id="UP001208689"/>
    </source>
</evidence>
<dbReference type="Proteomes" id="UP001208689">
    <property type="component" value="Chromosome"/>
</dbReference>
<reference evidence="5" key="1">
    <citation type="submission" date="2022-09" db="EMBL/GenBank/DDBJ databases">
        <title>Actin cytoskeleton and complex cell architecture in an #Asgard archaeon.</title>
        <authorList>
            <person name="Ponce Toledo R.I."/>
            <person name="Schleper C."/>
            <person name="Rodrigues Oliveira T."/>
            <person name="Wollweber F."/>
            <person name="Xu J."/>
            <person name="Rittmann S."/>
            <person name="Klingl A."/>
            <person name="Pilhofer M."/>
        </authorList>
    </citation>
    <scope>NUCLEOTIDE SEQUENCE</scope>
    <source>
        <strain evidence="5">B-35</strain>
    </source>
</reference>
<dbReference type="Pfam" id="PF00071">
    <property type="entry name" value="Ras"/>
    <property type="match status" value="1"/>
</dbReference>
<dbReference type="PRINTS" id="PR00449">
    <property type="entry name" value="RASTRNSFRMNG"/>
</dbReference>
<keyword evidence="6" id="KW-1185">Reference proteome</keyword>